<dbReference type="PANTHER" id="PTHR23164:SF29">
    <property type="entry name" value="E3 UBIQUITIN-PROTEIN LIGASE PIB1"/>
    <property type="match status" value="1"/>
</dbReference>
<dbReference type="AlphaFoldDB" id="A0AAF0AWE8"/>
<accession>A0AAF0AWE8</accession>
<evidence type="ECO:0000259" key="6">
    <source>
        <dbReference type="PROSITE" id="PS50178"/>
    </source>
</evidence>
<evidence type="ECO:0000259" key="5">
    <source>
        <dbReference type="PROSITE" id="PS50089"/>
    </source>
</evidence>
<evidence type="ECO:0000256" key="2">
    <source>
        <dbReference type="ARBA" id="ARBA00022771"/>
    </source>
</evidence>
<sequence length="280" mass="31555">MNENESPYPPALCQLLIDTPAAEWQADEDAISCPHCESSFNWFRRKHHCRWCGKIYCANCSNYTAELPSISISADPTDSLDPLALFDEDSHGVEDDVTNDYETEPTWCVVRVCEDCHHQLSELRTLDIPFPIPTCMDGESTPPVLAYTRFPLPRAESNPSANDANNLDDMIECPVCYVSLSKFKSQGEREEHIASCFNHNGSSPPNIKEFLKHARRYISVQITENSPCVGEECIVCFEEFSPGDKVARIEYCLCMFHLKCYRDWLSTGAAGCPVHAATFH</sequence>
<gene>
    <name evidence="7" type="primary">pib1</name>
    <name evidence="7" type="ORF">SOMG_03210</name>
</gene>
<dbReference type="KEGG" id="som:SOMG_03210"/>
<dbReference type="InterPro" id="IPR001841">
    <property type="entry name" value="Znf_RING"/>
</dbReference>
<dbReference type="SUPFAM" id="SSF57850">
    <property type="entry name" value="RING/U-box"/>
    <property type="match status" value="1"/>
</dbReference>
<dbReference type="PANTHER" id="PTHR23164">
    <property type="entry name" value="EARLY ENDOSOME ANTIGEN 1"/>
    <property type="match status" value="1"/>
</dbReference>
<dbReference type="GO" id="GO:0016874">
    <property type="term" value="F:ligase activity"/>
    <property type="evidence" value="ECO:0007669"/>
    <property type="project" value="UniProtKB-KW"/>
</dbReference>
<keyword evidence="1" id="KW-0479">Metal-binding</keyword>
<evidence type="ECO:0000256" key="3">
    <source>
        <dbReference type="ARBA" id="ARBA00022833"/>
    </source>
</evidence>
<proteinExistence type="predicted"/>
<dbReference type="Pfam" id="PF01363">
    <property type="entry name" value="FYVE"/>
    <property type="match status" value="1"/>
</dbReference>
<dbReference type="SMART" id="SM00064">
    <property type="entry name" value="FYVE"/>
    <property type="match status" value="1"/>
</dbReference>
<dbReference type="EMBL" id="CP115612">
    <property type="protein sequence ID" value="WBW73547.1"/>
    <property type="molecule type" value="Genomic_DNA"/>
</dbReference>
<dbReference type="SUPFAM" id="SSF57903">
    <property type="entry name" value="FYVE/PHD zinc finger"/>
    <property type="match status" value="1"/>
</dbReference>
<dbReference type="InterPro" id="IPR011011">
    <property type="entry name" value="Znf_FYVE_PHD"/>
</dbReference>
<name>A0AAF0AWE8_9SCHI</name>
<feature type="domain" description="FYVE-type" evidence="6">
    <location>
        <begin position="27"/>
        <end position="121"/>
    </location>
</feature>
<evidence type="ECO:0000313" key="7">
    <source>
        <dbReference type="EMBL" id="WBW73547.1"/>
    </source>
</evidence>
<keyword evidence="7" id="KW-0436">Ligase</keyword>
<keyword evidence="8" id="KW-1185">Reference proteome</keyword>
<evidence type="ECO:0000313" key="8">
    <source>
        <dbReference type="Proteomes" id="UP001212411"/>
    </source>
</evidence>
<dbReference type="InterPro" id="IPR017455">
    <property type="entry name" value="Znf_FYVE-rel"/>
</dbReference>
<dbReference type="InterPro" id="IPR013083">
    <property type="entry name" value="Znf_RING/FYVE/PHD"/>
</dbReference>
<dbReference type="InterPro" id="IPR000306">
    <property type="entry name" value="Znf_FYVE"/>
</dbReference>
<feature type="domain" description="RING-type" evidence="5">
    <location>
        <begin position="233"/>
        <end position="275"/>
    </location>
</feature>
<dbReference type="Proteomes" id="UP001212411">
    <property type="component" value="Chromosome 2"/>
</dbReference>
<dbReference type="PROSITE" id="PS50089">
    <property type="entry name" value="ZF_RING_2"/>
    <property type="match status" value="1"/>
</dbReference>
<evidence type="ECO:0000256" key="1">
    <source>
        <dbReference type="ARBA" id="ARBA00022723"/>
    </source>
</evidence>
<dbReference type="GO" id="GO:0016567">
    <property type="term" value="P:protein ubiquitination"/>
    <property type="evidence" value="ECO:0007669"/>
    <property type="project" value="TreeGrafter"/>
</dbReference>
<evidence type="ECO:0000256" key="4">
    <source>
        <dbReference type="PROSITE-ProRule" id="PRU00175"/>
    </source>
</evidence>
<dbReference type="GeneID" id="80876690"/>
<dbReference type="GO" id="GO:0008270">
    <property type="term" value="F:zinc ion binding"/>
    <property type="evidence" value="ECO:0007669"/>
    <property type="project" value="UniProtKB-KW"/>
</dbReference>
<reference evidence="7 8" key="1">
    <citation type="journal article" date="2023" name="G3 (Bethesda)">
        <title>A high-quality reference genome for the fission yeast Schizosaccharomyces osmophilus.</title>
        <authorList>
            <person name="Jia G.S."/>
            <person name="Zhang W.C."/>
            <person name="Liang Y."/>
            <person name="Liu X.H."/>
            <person name="Rhind N."/>
            <person name="Pidoux A."/>
            <person name="Brysch-Herzberg M."/>
            <person name="Du L.L."/>
        </authorList>
    </citation>
    <scope>NUCLEOTIDE SEQUENCE [LARGE SCALE GENOMIC DNA]</scope>
    <source>
        <strain evidence="7 8">CBS 15793</strain>
    </source>
</reference>
<protein>
    <submittedName>
        <fullName evidence="7">Endosomal and vacuolar ubiquitin ligase E3/phosphatidylinositol(3)-phosphate binding protein Pib1</fullName>
    </submittedName>
</protein>
<organism evidence="7 8">
    <name type="scientific">Schizosaccharomyces osmophilus</name>
    <dbReference type="NCBI Taxonomy" id="2545709"/>
    <lineage>
        <taxon>Eukaryota</taxon>
        <taxon>Fungi</taxon>
        <taxon>Dikarya</taxon>
        <taxon>Ascomycota</taxon>
        <taxon>Taphrinomycotina</taxon>
        <taxon>Schizosaccharomycetes</taxon>
        <taxon>Schizosaccharomycetales</taxon>
        <taxon>Schizosaccharomycetaceae</taxon>
        <taxon>Schizosaccharomyces</taxon>
    </lineage>
</organism>
<keyword evidence="2 4" id="KW-0863">Zinc-finger</keyword>
<keyword evidence="3" id="KW-0862">Zinc</keyword>
<dbReference type="PROSITE" id="PS50178">
    <property type="entry name" value="ZF_FYVE"/>
    <property type="match status" value="1"/>
</dbReference>
<dbReference type="Pfam" id="PF13639">
    <property type="entry name" value="zf-RING_2"/>
    <property type="match status" value="1"/>
</dbReference>
<dbReference type="Gene3D" id="3.30.40.10">
    <property type="entry name" value="Zinc/RING finger domain, C3HC4 (zinc finger)"/>
    <property type="match status" value="2"/>
</dbReference>
<dbReference type="RefSeq" id="XP_056037790.1">
    <property type="nucleotide sequence ID" value="XM_056182001.1"/>
</dbReference>